<evidence type="ECO:0000256" key="1">
    <source>
        <dbReference type="ARBA" id="ARBA00023015"/>
    </source>
</evidence>
<dbReference type="RefSeq" id="WP_407326664.1">
    <property type="nucleotide sequence ID" value="NZ_CP136865.1"/>
</dbReference>
<evidence type="ECO:0000313" key="6">
    <source>
        <dbReference type="Proteomes" id="UP001626549"/>
    </source>
</evidence>
<dbReference type="Pfam" id="PF12625">
    <property type="entry name" value="Arabinose_bd"/>
    <property type="match status" value="1"/>
</dbReference>
<feature type="domain" description="HTH araC/xylS-type" evidence="4">
    <location>
        <begin position="243"/>
        <end position="339"/>
    </location>
</feature>
<dbReference type="Pfam" id="PF12833">
    <property type="entry name" value="HTH_18"/>
    <property type="match status" value="1"/>
</dbReference>
<gene>
    <name evidence="5" type="ORF">R0137_12050</name>
</gene>
<evidence type="ECO:0000256" key="3">
    <source>
        <dbReference type="ARBA" id="ARBA00023163"/>
    </source>
</evidence>
<dbReference type="InterPro" id="IPR018060">
    <property type="entry name" value="HTH_AraC"/>
</dbReference>
<accession>A0ABZ0IA90</accession>
<dbReference type="PANTHER" id="PTHR47894:SF1">
    <property type="entry name" value="HTH-TYPE TRANSCRIPTIONAL REGULATOR VQSM"/>
    <property type="match status" value="1"/>
</dbReference>
<dbReference type="EMBL" id="CP136865">
    <property type="protein sequence ID" value="WOJ95972.1"/>
    <property type="molecule type" value="Genomic_DNA"/>
</dbReference>
<dbReference type="InterPro" id="IPR018062">
    <property type="entry name" value="HTH_AraC-typ_CS"/>
</dbReference>
<evidence type="ECO:0000259" key="4">
    <source>
        <dbReference type="PROSITE" id="PS01124"/>
    </source>
</evidence>
<keyword evidence="1" id="KW-0805">Transcription regulation</keyword>
<protein>
    <submittedName>
        <fullName evidence="5">AraC family transcriptional regulator</fullName>
    </submittedName>
</protein>
<evidence type="ECO:0000256" key="2">
    <source>
        <dbReference type="ARBA" id="ARBA00023125"/>
    </source>
</evidence>
<dbReference type="Gene3D" id="1.10.10.60">
    <property type="entry name" value="Homeodomain-like"/>
    <property type="match status" value="1"/>
</dbReference>
<dbReference type="SUPFAM" id="SSF46689">
    <property type="entry name" value="Homeodomain-like"/>
    <property type="match status" value="1"/>
</dbReference>
<dbReference type="Proteomes" id="UP001626549">
    <property type="component" value="Chromosome"/>
</dbReference>
<evidence type="ECO:0000313" key="5">
    <source>
        <dbReference type="EMBL" id="WOJ95972.1"/>
    </source>
</evidence>
<sequence length="353" mass="40023">MEKTPVNKALIGRHTEGLHQIWPLMQSLGVSVSQCLAGTGLSEGQAWGREGGMTLEQEFHLYRNLLQLSGDPMLGLKLGALYHPQSYGMFGYAMMSARTVGTITDLASRYFDLFFSHFQVVDYREGNLWETRLEQRYPIPADLMQVFSDRDIEAGYTIFDALGLERPIFSEIHFCYLDEGNLAAYEEHFGCTVKMGCAANAFVYPPSLADRELPWRNDQAFEACMEACRTLLDDLRGPHSLSSRVVDRLISNPGETHSIEHVAEDLAISTRSLRRKLNQEGTRYQDLLREVRLRLAKQYLRDRLTVNQTAELLGYSETSAFSRAFKRWTGRSPIDFRSSESGTGFTNPARHSP</sequence>
<name>A0ABZ0IA90_9GAMM</name>
<proteinExistence type="predicted"/>
<dbReference type="InterPro" id="IPR032687">
    <property type="entry name" value="AraC-type_N"/>
</dbReference>
<organism evidence="5 6">
    <name type="scientific">Congregibacter brevis</name>
    <dbReference type="NCBI Taxonomy" id="3081201"/>
    <lineage>
        <taxon>Bacteria</taxon>
        <taxon>Pseudomonadati</taxon>
        <taxon>Pseudomonadota</taxon>
        <taxon>Gammaproteobacteria</taxon>
        <taxon>Cellvibrionales</taxon>
        <taxon>Halieaceae</taxon>
        <taxon>Congregibacter</taxon>
    </lineage>
</organism>
<dbReference type="PROSITE" id="PS01124">
    <property type="entry name" value="HTH_ARAC_FAMILY_2"/>
    <property type="match status" value="1"/>
</dbReference>
<keyword evidence="2" id="KW-0238">DNA-binding</keyword>
<dbReference type="PROSITE" id="PS00041">
    <property type="entry name" value="HTH_ARAC_FAMILY_1"/>
    <property type="match status" value="1"/>
</dbReference>
<keyword evidence="6" id="KW-1185">Reference proteome</keyword>
<reference evidence="5 6" key="1">
    <citation type="submission" date="2023-10" db="EMBL/GenBank/DDBJ databases">
        <title>Two novel species belonging to the OM43/NOR5 clade.</title>
        <authorList>
            <person name="Park M."/>
        </authorList>
    </citation>
    <scope>NUCLEOTIDE SEQUENCE [LARGE SCALE GENOMIC DNA]</scope>
    <source>
        <strain evidence="5 6">IMCC45268</strain>
    </source>
</reference>
<dbReference type="PANTHER" id="PTHR47894">
    <property type="entry name" value="HTH-TYPE TRANSCRIPTIONAL REGULATOR GADX"/>
    <property type="match status" value="1"/>
</dbReference>
<dbReference type="InterPro" id="IPR009057">
    <property type="entry name" value="Homeodomain-like_sf"/>
</dbReference>
<dbReference type="SMART" id="SM00342">
    <property type="entry name" value="HTH_ARAC"/>
    <property type="match status" value="1"/>
</dbReference>
<keyword evidence="3" id="KW-0804">Transcription</keyword>